<dbReference type="Proteomes" id="UP000438429">
    <property type="component" value="Unassembled WGS sequence"/>
</dbReference>
<dbReference type="EMBL" id="VEVO01000007">
    <property type="protein sequence ID" value="KAF0039219.1"/>
    <property type="molecule type" value="Genomic_DNA"/>
</dbReference>
<sequence length="149" mass="16616">MGVSTNPGRISEIVLPESNSAYVSLPATVIGNLGGWISSWAQQVGWFRAAAPVHTVRPAGRVCKQGTRCPVRGSPLPEGQGEEEGEGEDREALNRRGEEEDVDEDEEKNESHNHVHDDKDDQQLQEMILIGLKVSKGREEKRQRDFCRR</sequence>
<proteinExistence type="predicted"/>
<feature type="compositionally biased region" description="Acidic residues" evidence="1">
    <location>
        <begin position="99"/>
        <end position="108"/>
    </location>
</feature>
<accession>A0A6A4T2Q7</accession>
<name>A0A6A4T2Q7_SCOMX</name>
<protein>
    <submittedName>
        <fullName evidence="2">Uncharacterized protein</fullName>
    </submittedName>
</protein>
<evidence type="ECO:0000313" key="3">
    <source>
        <dbReference type="Proteomes" id="UP000438429"/>
    </source>
</evidence>
<comment type="caution">
    <text evidence="2">The sequence shown here is derived from an EMBL/GenBank/DDBJ whole genome shotgun (WGS) entry which is preliminary data.</text>
</comment>
<evidence type="ECO:0000313" key="2">
    <source>
        <dbReference type="EMBL" id="KAF0039219.1"/>
    </source>
</evidence>
<feature type="compositionally biased region" description="Basic and acidic residues" evidence="1">
    <location>
        <begin position="109"/>
        <end position="122"/>
    </location>
</feature>
<feature type="region of interest" description="Disordered" evidence="1">
    <location>
        <begin position="65"/>
        <end position="126"/>
    </location>
</feature>
<evidence type="ECO:0000256" key="1">
    <source>
        <dbReference type="SAM" id="MobiDB-lite"/>
    </source>
</evidence>
<organism evidence="2 3">
    <name type="scientific">Scophthalmus maximus</name>
    <name type="common">Turbot</name>
    <name type="synonym">Psetta maxima</name>
    <dbReference type="NCBI Taxonomy" id="52904"/>
    <lineage>
        <taxon>Eukaryota</taxon>
        <taxon>Metazoa</taxon>
        <taxon>Chordata</taxon>
        <taxon>Craniata</taxon>
        <taxon>Vertebrata</taxon>
        <taxon>Euteleostomi</taxon>
        <taxon>Actinopterygii</taxon>
        <taxon>Neopterygii</taxon>
        <taxon>Teleostei</taxon>
        <taxon>Neoteleostei</taxon>
        <taxon>Acanthomorphata</taxon>
        <taxon>Carangaria</taxon>
        <taxon>Pleuronectiformes</taxon>
        <taxon>Pleuronectoidei</taxon>
        <taxon>Scophthalmidae</taxon>
        <taxon>Scophthalmus</taxon>
    </lineage>
</organism>
<gene>
    <name evidence="2" type="ORF">F2P81_007454</name>
</gene>
<feature type="compositionally biased region" description="Acidic residues" evidence="1">
    <location>
        <begin position="80"/>
        <end position="89"/>
    </location>
</feature>
<reference evidence="2 3" key="1">
    <citation type="submission" date="2019-06" db="EMBL/GenBank/DDBJ databases">
        <title>Draft genomes of female and male turbot (Scophthalmus maximus).</title>
        <authorList>
            <person name="Xu H."/>
            <person name="Xu X.-W."/>
            <person name="Shao C."/>
            <person name="Chen S."/>
        </authorList>
    </citation>
    <scope>NUCLEOTIDE SEQUENCE [LARGE SCALE GENOMIC DNA]</scope>
    <source>
        <strain evidence="2">Ysfricsl-2016a</strain>
        <tissue evidence="2">Blood</tissue>
    </source>
</reference>
<dbReference type="AlphaFoldDB" id="A0A6A4T2Q7"/>